<evidence type="ECO:0000313" key="2">
    <source>
        <dbReference type="EMBL" id="ACM37158.1"/>
    </source>
</evidence>
<dbReference type="Proteomes" id="UP000001596">
    <property type="component" value="Chromosome 1"/>
</dbReference>
<sequence length="96" mass="11064">MKHVAIMRFNQRLGCFRLFRSRLIIGRELFCCRQLLQQLGPLVVMGLHLFLAPDDEFGLEGEFLQLARIVIVRLQHGNRPPGSQGWNDLEHASKPL</sequence>
<feature type="region of interest" description="Disordered" evidence="1">
    <location>
        <begin position="77"/>
        <end position="96"/>
    </location>
</feature>
<protein>
    <submittedName>
        <fullName evidence="2">Uncharacterized protein</fullName>
    </submittedName>
</protein>
<dbReference type="HOGENOM" id="CLU_2353640_0_0_5"/>
<dbReference type="EMBL" id="CP000633">
    <property type="protein sequence ID" value="ACM37158.1"/>
    <property type="molecule type" value="Genomic_DNA"/>
</dbReference>
<accession>B9JYC8</accession>
<proteinExistence type="predicted"/>
<dbReference type="KEGG" id="avi:Avi_2992"/>
<name>B9JYC8_ALLAM</name>
<dbReference type="STRING" id="311402.Avi_2992"/>
<keyword evidence="3" id="KW-1185">Reference proteome</keyword>
<gene>
    <name evidence="2" type="ordered locus">Avi_2992</name>
</gene>
<reference evidence="2 3" key="1">
    <citation type="journal article" date="2009" name="J. Bacteriol.">
        <title>Genome sequences of three Agrobacterium biovars help elucidate the evolution of multichromosome genomes in bacteria.</title>
        <authorList>
            <person name="Slater S.C."/>
            <person name="Goldman B.S."/>
            <person name="Goodner B."/>
            <person name="Setubal J.C."/>
            <person name="Farrand S.K."/>
            <person name="Nester E.W."/>
            <person name="Burr T.J."/>
            <person name="Banta L."/>
            <person name="Dickerman A.W."/>
            <person name="Paulsen I."/>
            <person name="Otten L."/>
            <person name="Suen G."/>
            <person name="Welch R."/>
            <person name="Almeida N.F."/>
            <person name="Arnold F."/>
            <person name="Burton O.T."/>
            <person name="Du Z."/>
            <person name="Ewing A."/>
            <person name="Godsy E."/>
            <person name="Heisel S."/>
            <person name="Houmiel K.L."/>
            <person name="Jhaveri J."/>
            <person name="Lu J."/>
            <person name="Miller N.M."/>
            <person name="Norton S."/>
            <person name="Chen Q."/>
            <person name="Phoolcharoen W."/>
            <person name="Ohlin V."/>
            <person name="Ondrusek D."/>
            <person name="Pride N."/>
            <person name="Stricklin S.L."/>
            <person name="Sun J."/>
            <person name="Wheeler C."/>
            <person name="Wilson L."/>
            <person name="Zhu H."/>
            <person name="Wood D.W."/>
        </authorList>
    </citation>
    <scope>NUCLEOTIDE SEQUENCE [LARGE SCALE GENOMIC DNA]</scope>
    <source>
        <strain evidence="3">S4 / ATCC BAA-846</strain>
    </source>
</reference>
<evidence type="ECO:0000313" key="3">
    <source>
        <dbReference type="Proteomes" id="UP000001596"/>
    </source>
</evidence>
<organism evidence="2 3">
    <name type="scientific">Allorhizobium ampelinum (strain ATCC BAA-846 / DSM 112012 / S4)</name>
    <name type="common">Agrobacterium vitis (strain S4)</name>
    <dbReference type="NCBI Taxonomy" id="311402"/>
    <lineage>
        <taxon>Bacteria</taxon>
        <taxon>Pseudomonadati</taxon>
        <taxon>Pseudomonadota</taxon>
        <taxon>Alphaproteobacteria</taxon>
        <taxon>Hyphomicrobiales</taxon>
        <taxon>Rhizobiaceae</taxon>
        <taxon>Rhizobium/Agrobacterium group</taxon>
        <taxon>Allorhizobium</taxon>
        <taxon>Allorhizobium ampelinum</taxon>
    </lineage>
</organism>
<dbReference type="AlphaFoldDB" id="B9JYC8"/>
<evidence type="ECO:0000256" key="1">
    <source>
        <dbReference type="SAM" id="MobiDB-lite"/>
    </source>
</evidence>